<evidence type="ECO:0000259" key="11">
    <source>
        <dbReference type="PROSITE" id="PS50928"/>
    </source>
</evidence>
<protein>
    <submittedName>
        <fullName evidence="12">Amino acid ABC transporter permease</fullName>
    </submittedName>
</protein>
<dbReference type="RefSeq" id="WP_102652436.1">
    <property type="nucleotide sequence ID" value="NZ_PNRF01000012.1"/>
</dbReference>
<dbReference type="GO" id="GO:0043190">
    <property type="term" value="C:ATP-binding cassette (ABC) transporter complex"/>
    <property type="evidence" value="ECO:0007669"/>
    <property type="project" value="InterPro"/>
</dbReference>
<evidence type="ECO:0000256" key="4">
    <source>
        <dbReference type="ARBA" id="ARBA00022448"/>
    </source>
</evidence>
<evidence type="ECO:0000256" key="6">
    <source>
        <dbReference type="ARBA" id="ARBA00022692"/>
    </source>
</evidence>
<dbReference type="InterPro" id="IPR000515">
    <property type="entry name" value="MetI-like"/>
</dbReference>
<keyword evidence="9 10" id="KW-0472">Membrane</keyword>
<evidence type="ECO:0000256" key="1">
    <source>
        <dbReference type="ARBA" id="ARBA00003159"/>
    </source>
</evidence>
<comment type="function">
    <text evidence="1">Part of the binding-protein-dependent transport system for glutamine; probably responsible for the translocation of the substrate across the membrane.</text>
</comment>
<accession>A0A2N7U7W2</accession>
<sequence length="238" mass="26143">MFGLDYSWLGDPVYQRWLVDGVWVTLQLALVSSLAAVAIGLVGALGQTLRLWWLDACIELFVEIFRNTPPLLQMLFFYFTLTQIGFTVTDPVTGLQHPLLSAFVSAAISLSLFGGALCIEAFRSGLDAVPKATLEAARSLGYTRLGLFRRVQAPIAARVCLPSLTNILTNLFKTTSQASVITVPELMYAAGQVYSDTFRTLEMMLMVLLVYVTLVSLLAWALTLAERLLAYPGYGKGF</sequence>
<proteinExistence type="inferred from homology"/>
<gene>
    <name evidence="12" type="ORF">C1H69_05685</name>
</gene>
<evidence type="ECO:0000256" key="9">
    <source>
        <dbReference type="ARBA" id="ARBA00023136"/>
    </source>
</evidence>
<dbReference type="AlphaFoldDB" id="A0A2N7U7W2"/>
<comment type="subcellular location">
    <subcellularLocation>
        <location evidence="2">Cell inner membrane</location>
        <topology evidence="2">Multi-pass membrane protein</topology>
    </subcellularLocation>
    <subcellularLocation>
        <location evidence="10">Cell membrane</location>
        <topology evidence="10">Multi-pass membrane protein</topology>
    </subcellularLocation>
</comment>
<dbReference type="InterPro" id="IPR010065">
    <property type="entry name" value="AA_ABC_transptr_permease_3TM"/>
</dbReference>
<keyword evidence="6 10" id="KW-0812">Transmembrane</keyword>
<keyword evidence="8 10" id="KW-1133">Transmembrane helix</keyword>
<dbReference type="PANTHER" id="PTHR30614">
    <property type="entry name" value="MEMBRANE COMPONENT OF AMINO ACID ABC TRANSPORTER"/>
    <property type="match status" value="1"/>
</dbReference>
<feature type="domain" description="ABC transmembrane type-1" evidence="11">
    <location>
        <begin position="22"/>
        <end position="219"/>
    </location>
</feature>
<dbReference type="GO" id="GO:0022857">
    <property type="term" value="F:transmembrane transporter activity"/>
    <property type="evidence" value="ECO:0007669"/>
    <property type="project" value="InterPro"/>
</dbReference>
<dbReference type="PANTHER" id="PTHR30614:SF20">
    <property type="entry name" value="GLUTAMINE TRANSPORT SYSTEM PERMEASE PROTEIN GLNP"/>
    <property type="match status" value="1"/>
</dbReference>
<dbReference type="OrthoDB" id="4404959at2"/>
<dbReference type="Gene3D" id="1.10.3720.10">
    <property type="entry name" value="MetI-like"/>
    <property type="match status" value="1"/>
</dbReference>
<evidence type="ECO:0000256" key="2">
    <source>
        <dbReference type="ARBA" id="ARBA00004429"/>
    </source>
</evidence>
<dbReference type="Proteomes" id="UP000235803">
    <property type="component" value="Unassembled WGS sequence"/>
</dbReference>
<dbReference type="NCBIfam" id="TIGR01726">
    <property type="entry name" value="HEQRo_perm_3TM"/>
    <property type="match status" value="1"/>
</dbReference>
<dbReference type="InterPro" id="IPR043429">
    <property type="entry name" value="ArtM/GltK/GlnP/TcyL/YhdX-like"/>
</dbReference>
<dbReference type="SUPFAM" id="SSF161098">
    <property type="entry name" value="MetI-like"/>
    <property type="match status" value="1"/>
</dbReference>
<keyword evidence="4 10" id="KW-0813">Transport</keyword>
<reference evidence="12 13" key="1">
    <citation type="submission" date="2018-01" db="EMBL/GenBank/DDBJ databases">
        <title>Halomonas endophytica sp. nov., isolated from storage liquid in the stems of Populus euphratica.</title>
        <authorList>
            <person name="Chen C."/>
        </authorList>
    </citation>
    <scope>NUCLEOTIDE SEQUENCE [LARGE SCALE GENOMIC DNA]</scope>
    <source>
        <strain evidence="12 13">MC28</strain>
    </source>
</reference>
<evidence type="ECO:0000313" key="12">
    <source>
        <dbReference type="EMBL" id="PMR76532.1"/>
    </source>
</evidence>
<feature type="transmembrane region" description="Helical" evidence="10">
    <location>
        <begin position="203"/>
        <end position="222"/>
    </location>
</feature>
<keyword evidence="7" id="KW-0029">Amino-acid transport</keyword>
<evidence type="ECO:0000256" key="10">
    <source>
        <dbReference type="RuleBase" id="RU363032"/>
    </source>
</evidence>
<evidence type="ECO:0000256" key="7">
    <source>
        <dbReference type="ARBA" id="ARBA00022970"/>
    </source>
</evidence>
<comment type="similarity">
    <text evidence="3">Belongs to the binding-protein-dependent transport system permease family. HisMQ subfamily.</text>
</comment>
<dbReference type="GO" id="GO:0006865">
    <property type="term" value="P:amino acid transport"/>
    <property type="evidence" value="ECO:0007669"/>
    <property type="project" value="UniProtKB-KW"/>
</dbReference>
<keyword evidence="13" id="KW-1185">Reference proteome</keyword>
<dbReference type="PROSITE" id="PS50928">
    <property type="entry name" value="ABC_TM1"/>
    <property type="match status" value="1"/>
</dbReference>
<dbReference type="InterPro" id="IPR035906">
    <property type="entry name" value="MetI-like_sf"/>
</dbReference>
<evidence type="ECO:0000256" key="5">
    <source>
        <dbReference type="ARBA" id="ARBA00022475"/>
    </source>
</evidence>
<dbReference type="EMBL" id="PNRF01000012">
    <property type="protein sequence ID" value="PMR76532.1"/>
    <property type="molecule type" value="Genomic_DNA"/>
</dbReference>
<dbReference type="CDD" id="cd06261">
    <property type="entry name" value="TM_PBP2"/>
    <property type="match status" value="1"/>
</dbReference>
<keyword evidence="5" id="KW-1003">Cell membrane</keyword>
<dbReference type="Pfam" id="PF00528">
    <property type="entry name" value="BPD_transp_1"/>
    <property type="match status" value="1"/>
</dbReference>
<evidence type="ECO:0000256" key="8">
    <source>
        <dbReference type="ARBA" id="ARBA00022989"/>
    </source>
</evidence>
<feature type="transmembrane region" description="Helical" evidence="10">
    <location>
        <begin position="100"/>
        <end position="122"/>
    </location>
</feature>
<feature type="transmembrane region" description="Helical" evidence="10">
    <location>
        <begin position="22"/>
        <end position="45"/>
    </location>
</feature>
<evidence type="ECO:0000256" key="3">
    <source>
        <dbReference type="ARBA" id="ARBA00010072"/>
    </source>
</evidence>
<name>A0A2N7U7W2_9GAMM</name>
<feature type="transmembrane region" description="Helical" evidence="10">
    <location>
        <begin position="71"/>
        <end position="88"/>
    </location>
</feature>
<organism evidence="12 13">
    <name type="scientific">Billgrantia endophytica</name>
    <dbReference type="NCBI Taxonomy" id="2033802"/>
    <lineage>
        <taxon>Bacteria</taxon>
        <taxon>Pseudomonadati</taxon>
        <taxon>Pseudomonadota</taxon>
        <taxon>Gammaproteobacteria</taxon>
        <taxon>Oceanospirillales</taxon>
        <taxon>Halomonadaceae</taxon>
        <taxon>Billgrantia</taxon>
    </lineage>
</organism>
<comment type="caution">
    <text evidence="12">The sequence shown here is derived from an EMBL/GenBank/DDBJ whole genome shotgun (WGS) entry which is preliminary data.</text>
</comment>
<evidence type="ECO:0000313" key="13">
    <source>
        <dbReference type="Proteomes" id="UP000235803"/>
    </source>
</evidence>